<dbReference type="InterPro" id="IPR036259">
    <property type="entry name" value="MFS_trans_sf"/>
</dbReference>
<dbReference type="RefSeq" id="WP_376717518.1">
    <property type="nucleotide sequence ID" value="NZ_JAVLVU010000001.1"/>
</dbReference>
<evidence type="ECO:0000313" key="8">
    <source>
        <dbReference type="EMBL" id="MDT3401184.1"/>
    </source>
</evidence>
<evidence type="ECO:0000256" key="3">
    <source>
        <dbReference type="ARBA" id="ARBA00022692"/>
    </source>
</evidence>
<feature type="transmembrane region" description="Helical" evidence="6">
    <location>
        <begin position="385"/>
        <end position="405"/>
    </location>
</feature>
<comment type="subcellular location">
    <subcellularLocation>
        <location evidence="1">Cell inner membrane</location>
        <topology evidence="1">Multi-pass membrane protein</topology>
    </subcellularLocation>
</comment>
<dbReference type="CDD" id="cd17394">
    <property type="entry name" value="MFS_FucP_like"/>
    <property type="match status" value="1"/>
</dbReference>
<keyword evidence="3 6" id="KW-0812">Transmembrane</keyword>
<evidence type="ECO:0000256" key="6">
    <source>
        <dbReference type="SAM" id="Phobius"/>
    </source>
</evidence>
<dbReference type="PROSITE" id="PS50850">
    <property type="entry name" value="MFS"/>
    <property type="match status" value="1"/>
</dbReference>
<feature type="transmembrane region" description="Helical" evidence="6">
    <location>
        <begin position="105"/>
        <end position="125"/>
    </location>
</feature>
<feature type="transmembrane region" description="Helical" evidence="6">
    <location>
        <begin position="176"/>
        <end position="195"/>
    </location>
</feature>
<dbReference type="PANTHER" id="PTHR43702:SF3">
    <property type="entry name" value="PROTEIN TSGA"/>
    <property type="match status" value="1"/>
</dbReference>
<feature type="transmembrane region" description="Helical" evidence="6">
    <location>
        <begin position="411"/>
        <end position="431"/>
    </location>
</feature>
<protein>
    <submittedName>
        <fullName evidence="8">FHS family L-fucose permease-like MFS transporter</fullName>
    </submittedName>
</protein>
<keyword evidence="5 6" id="KW-0472">Membrane</keyword>
<dbReference type="SUPFAM" id="SSF103473">
    <property type="entry name" value="MFS general substrate transporter"/>
    <property type="match status" value="1"/>
</dbReference>
<dbReference type="NCBIfam" id="TIGR00885">
    <property type="entry name" value="fucP"/>
    <property type="match status" value="1"/>
</dbReference>
<evidence type="ECO:0000256" key="1">
    <source>
        <dbReference type="ARBA" id="ARBA00004429"/>
    </source>
</evidence>
<dbReference type="InterPro" id="IPR005275">
    <property type="entry name" value="Lfuc_symporter_FucP"/>
</dbReference>
<keyword evidence="9" id="KW-1185">Reference proteome</keyword>
<keyword evidence="2" id="KW-1003">Cell membrane</keyword>
<organism evidence="8 9">
    <name type="scientific">Mucilaginibacter terrae</name>
    <dbReference type="NCBI Taxonomy" id="1955052"/>
    <lineage>
        <taxon>Bacteria</taxon>
        <taxon>Pseudomonadati</taxon>
        <taxon>Bacteroidota</taxon>
        <taxon>Sphingobacteriia</taxon>
        <taxon>Sphingobacteriales</taxon>
        <taxon>Sphingobacteriaceae</taxon>
        <taxon>Mucilaginibacter</taxon>
    </lineage>
</organism>
<dbReference type="Gene3D" id="1.20.1250.20">
    <property type="entry name" value="MFS general substrate transporter like domains"/>
    <property type="match status" value="2"/>
</dbReference>
<dbReference type="InterPro" id="IPR020846">
    <property type="entry name" value="MFS_dom"/>
</dbReference>
<evidence type="ECO:0000313" key="9">
    <source>
        <dbReference type="Proteomes" id="UP001258315"/>
    </source>
</evidence>
<accession>A0ABU3GN37</accession>
<dbReference type="Pfam" id="PF07690">
    <property type="entry name" value="MFS_1"/>
    <property type="match status" value="1"/>
</dbReference>
<evidence type="ECO:0000256" key="5">
    <source>
        <dbReference type="ARBA" id="ARBA00023136"/>
    </source>
</evidence>
<dbReference type="EMBL" id="JAVLVU010000001">
    <property type="protein sequence ID" value="MDT3401184.1"/>
    <property type="molecule type" value="Genomic_DNA"/>
</dbReference>
<feature type="domain" description="Major facilitator superfamily (MFS) profile" evidence="7">
    <location>
        <begin position="40"/>
        <end position="435"/>
    </location>
</feature>
<feature type="transmembrane region" description="Helical" evidence="6">
    <location>
        <begin position="352"/>
        <end position="373"/>
    </location>
</feature>
<feature type="transmembrane region" description="Helical" evidence="6">
    <location>
        <begin position="260"/>
        <end position="284"/>
    </location>
</feature>
<feature type="transmembrane region" description="Helical" evidence="6">
    <location>
        <begin position="78"/>
        <end position="98"/>
    </location>
</feature>
<name>A0ABU3GN37_9SPHI</name>
<gene>
    <name evidence="8" type="ORF">QE417_000256</name>
</gene>
<feature type="transmembrane region" description="Helical" evidence="6">
    <location>
        <begin position="207"/>
        <end position="226"/>
    </location>
</feature>
<feature type="transmembrane region" description="Helical" evidence="6">
    <location>
        <begin position="131"/>
        <end position="155"/>
    </location>
</feature>
<dbReference type="Proteomes" id="UP001258315">
    <property type="component" value="Unassembled WGS sequence"/>
</dbReference>
<evidence type="ECO:0000256" key="4">
    <source>
        <dbReference type="ARBA" id="ARBA00022989"/>
    </source>
</evidence>
<proteinExistence type="predicted"/>
<dbReference type="InterPro" id="IPR011701">
    <property type="entry name" value="MFS"/>
</dbReference>
<reference evidence="9" key="1">
    <citation type="submission" date="2023-07" db="EMBL/GenBank/DDBJ databases">
        <title>Functional and genomic diversity of the sorghum phyllosphere microbiome.</title>
        <authorList>
            <person name="Shade A."/>
        </authorList>
    </citation>
    <scope>NUCLEOTIDE SEQUENCE [LARGE SCALE GENOMIC DNA]</scope>
    <source>
        <strain evidence="9">SORGH_AS_0422</strain>
    </source>
</reference>
<feature type="transmembrane region" description="Helical" evidence="6">
    <location>
        <begin position="296"/>
        <end position="315"/>
    </location>
</feature>
<evidence type="ECO:0000256" key="2">
    <source>
        <dbReference type="ARBA" id="ARBA00022475"/>
    </source>
</evidence>
<feature type="transmembrane region" description="Helical" evidence="6">
    <location>
        <begin position="327"/>
        <end position="346"/>
    </location>
</feature>
<evidence type="ECO:0000259" key="7">
    <source>
        <dbReference type="PROSITE" id="PS50850"/>
    </source>
</evidence>
<comment type="caution">
    <text evidence="8">The sequence shown here is derived from an EMBL/GenBank/DDBJ whole genome shotgun (WGS) entry which is preliminary data.</text>
</comment>
<keyword evidence="4 6" id="KW-1133">Transmembrane helix</keyword>
<feature type="transmembrane region" description="Helical" evidence="6">
    <location>
        <begin position="37"/>
        <end position="58"/>
    </location>
</feature>
<sequence>MQRLLERHFVAKGLKRLKKKLNKMLINNKPTFTEPKFLVTLVFVTSLFLFWGVAISLADVLNRHFQQVLHVSKAESGLVQFSIFGAYFIMGIPAGLFMKRYGYKMGVMLGLSLFAVGAFLFVPAANAESFGFFRLALFIVGCGLSTLETVAHPFVASLGHQETSDQRVNFAQSFNALGTMLGPLIGGFFVFGSAGDSTTDGLSSIKILYIVLGVLVALVALSFSFVKVPALTDPHVSVKQGFEMEELPVPSRKLFHHRHFVSAAIAQLFNVAAQAGTWAFFINYCHEKMGMTDKEASTYMGFFFMGLLLVGRFAGTALMRFIAPNKLLAYFTIGSIISCIIVAQSWGWPSFIALLMINFFFSIMFPTIFSLGLKNLGSHTQQASSFISMGVVGGAFFPIFMGRIADQDVAHAYYLPIICYVIILLFAIKFYKVKHQ</sequence>
<dbReference type="InterPro" id="IPR050375">
    <property type="entry name" value="MFS_TsgA-like"/>
</dbReference>
<dbReference type="PANTHER" id="PTHR43702">
    <property type="entry name" value="L-FUCOSE-PROTON SYMPORTER"/>
    <property type="match status" value="1"/>
</dbReference>